<accession>R0EIX8</accession>
<dbReference type="SUPFAM" id="SSF51445">
    <property type="entry name" value="(Trans)glycosidases"/>
    <property type="match status" value="1"/>
</dbReference>
<dbReference type="STRING" id="1292034.OR37_02190"/>
<dbReference type="PROSITE" id="PS51318">
    <property type="entry name" value="TAT"/>
    <property type="match status" value="1"/>
</dbReference>
<evidence type="ECO:0000256" key="10">
    <source>
        <dbReference type="RuleBase" id="RU361161"/>
    </source>
</evidence>
<dbReference type="NCBIfam" id="TIGR01409">
    <property type="entry name" value="TAT_signal_seq"/>
    <property type="match status" value="1"/>
</dbReference>
<dbReference type="PRINTS" id="PR00133">
    <property type="entry name" value="GLHYDRLASE3"/>
</dbReference>
<keyword evidence="13" id="KW-1185">Reference proteome</keyword>
<gene>
    <name evidence="12" type="ORF">OR37_02190</name>
</gene>
<dbReference type="Gene3D" id="3.20.20.300">
    <property type="entry name" value="Glycoside hydrolase, family 3, N-terminal domain"/>
    <property type="match status" value="1"/>
</dbReference>
<protein>
    <recommendedName>
        <fullName evidence="3">beta-glucosidase</fullName>
        <ecNumber evidence="3">3.2.1.21</ecNumber>
    </recommendedName>
    <alternativeName>
        <fullName evidence="9">Beta-D-glucoside glucohydrolase</fullName>
    </alternativeName>
    <alternativeName>
        <fullName evidence="7">Cellobiase</fullName>
    </alternativeName>
    <alternativeName>
        <fullName evidence="8">Gentiobiase</fullName>
    </alternativeName>
</protein>
<dbReference type="GO" id="GO:0009251">
    <property type="term" value="P:glucan catabolic process"/>
    <property type="evidence" value="ECO:0007669"/>
    <property type="project" value="TreeGrafter"/>
</dbReference>
<evidence type="ECO:0000256" key="7">
    <source>
        <dbReference type="ARBA" id="ARBA00031448"/>
    </source>
</evidence>
<comment type="catalytic activity">
    <reaction evidence="1">
        <text>Hydrolysis of terminal, non-reducing beta-D-glucosyl residues with release of beta-D-glucose.</text>
        <dbReference type="EC" id="3.2.1.21"/>
    </reaction>
</comment>
<dbReference type="InterPro" id="IPR036881">
    <property type="entry name" value="Glyco_hydro_3_C_sf"/>
</dbReference>
<dbReference type="InterPro" id="IPR002772">
    <property type="entry name" value="Glyco_hydro_3_C"/>
</dbReference>
<feature type="domain" description="Fibronectin type III-like" evidence="11">
    <location>
        <begin position="686"/>
        <end position="755"/>
    </location>
</feature>
<evidence type="ECO:0000256" key="2">
    <source>
        <dbReference type="ARBA" id="ARBA00005336"/>
    </source>
</evidence>
<dbReference type="FunFam" id="2.60.40.10:FF:000495">
    <property type="entry name" value="Periplasmic beta-glucosidase"/>
    <property type="match status" value="1"/>
</dbReference>
<evidence type="ECO:0000256" key="1">
    <source>
        <dbReference type="ARBA" id="ARBA00000448"/>
    </source>
</evidence>
<dbReference type="SMART" id="SM01217">
    <property type="entry name" value="Fn3_like"/>
    <property type="match status" value="1"/>
</dbReference>
<dbReference type="Pfam" id="PF14310">
    <property type="entry name" value="Fn3-like"/>
    <property type="match status" value="1"/>
</dbReference>
<dbReference type="RefSeq" id="WP_004619539.1">
    <property type="nucleotide sequence ID" value="NZ_APMP01000011.1"/>
</dbReference>
<evidence type="ECO:0000313" key="12">
    <source>
        <dbReference type="EMBL" id="ENZ81954.1"/>
    </source>
</evidence>
<keyword evidence="5 10" id="KW-0378">Hydrolase</keyword>
<dbReference type="InterPro" id="IPR017853">
    <property type="entry name" value="GH"/>
</dbReference>
<dbReference type="EMBL" id="APMP01000011">
    <property type="protein sequence ID" value="ENZ81954.1"/>
    <property type="molecule type" value="Genomic_DNA"/>
</dbReference>
<dbReference type="AlphaFoldDB" id="R0EIX8"/>
<evidence type="ECO:0000256" key="5">
    <source>
        <dbReference type="ARBA" id="ARBA00022801"/>
    </source>
</evidence>
<comment type="similarity">
    <text evidence="2 10">Belongs to the glycosyl hydrolase 3 family.</text>
</comment>
<evidence type="ECO:0000259" key="11">
    <source>
        <dbReference type="SMART" id="SM01217"/>
    </source>
</evidence>
<dbReference type="InterPro" id="IPR026891">
    <property type="entry name" value="Fn3-like"/>
</dbReference>
<evidence type="ECO:0000256" key="4">
    <source>
        <dbReference type="ARBA" id="ARBA00022729"/>
    </source>
</evidence>
<dbReference type="Pfam" id="PF00933">
    <property type="entry name" value="Glyco_hydro_3"/>
    <property type="match status" value="1"/>
</dbReference>
<dbReference type="PANTHER" id="PTHR30620:SF16">
    <property type="entry name" value="LYSOSOMAL BETA GLUCOSIDASE"/>
    <property type="match status" value="1"/>
</dbReference>
<evidence type="ECO:0000256" key="3">
    <source>
        <dbReference type="ARBA" id="ARBA00012744"/>
    </source>
</evidence>
<dbReference type="InterPro" id="IPR036962">
    <property type="entry name" value="Glyco_hydro_3_N_sf"/>
</dbReference>
<dbReference type="OrthoDB" id="9781691at2"/>
<comment type="caution">
    <text evidence="12">The sequence shown here is derived from an EMBL/GenBank/DDBJ whole genome shotgun (WGS) entry which is preliminary data.</text>
</comment>
<evidence type="ECO:0000256" key="6">
    <source>
        <dbReference type="ARBA" id="ARBA00023295"/>
    </source>
</evidence>
<dbReference type="GO" id="GO:0008422">
    <property type="term" value="F:beta-glucosidase activity"/>
    <property type="evidence" value="ECO:0007669"/>
    <property type="project" value="UniProtKB-EC"/>
</dbReference>
<dbReference type="InterPro" id="IPR019800">
    <property type="entry name" value="Glyco_hydro_3_AS"/>
</dbReference>
<keyword evidence="6 10" id="KW-0326">Glycosidase</keyword>
<dbReference type="FunFam" id="3.20.20.300:FF:000005">
    <property type="entry name" value="Periplasmic beta-glucosidase"/>
    <property type="match status" value="1"/>
</dbReference>
<evidence type="ECO:0000256" key="8">
    <source>
        <dbReference type="ARBA" id="ARBA00032194"/>
    </source>
</evidence>
<dbReference type="InterPro" id="IPR013783">
    <property type="entry name" value="Ig-like_fold"/>
</dbReference>
<dbReference type="InterPro" id="IPR001764">
    <property type="entry name" value="Glyco_hydro_3_N"/>
</dbReference>
<dbReference type="EC" id="3.2.1.21" evidence="3"/>
<dbReference type="eggNOG" id="COG1472">
    <property type="taxonomic scope" value="Bacteria"/>
</dbReference>
<name>R0EIX8_CAUVI</name>
<keyword evidence="4" id="KW-0732">Signal</keyword>
<dbReference type="InterPro" id="IPR051915">
    <property type="entry name" value="Cellulose_Degrad_GH3"/>
</dbReference>
<dbReference type="PANTHER" id="PTHR30620">
    <property type="entry name" value="PERIPLASMIC BETA-GLUCOSIDASE-RELATED"/>
    <property type="match status" value="1"/>
</dbReference>
<dbReference type="InterPro" id="IPR006311">
    <property type="entry name" value="TAT_signal"/>
</dbReference>
<dbReference type="InterPro" id="IPR019546">
    <property type="entry name" value="TAT_signal_bac_arc"/>
</dbReference>
<dbReference type="Proteomes" id="UP000013063">
    <property type="component" value="Unassembled WGS sequence"/>
</dbReference>
<dbReference type="PROSITE" id="PS00775">
    <property type="entry name" value="GLYCOSYL_HYDROL_F3"/>
    <property type="match status" value="1"/>
</dbReference>
<dbReference type="Pfam" id="PF01915">
    <property type="entry name" value="Glyco_hydro_3_C"/>
    <property type="match status" value="1"/>
</dbReference>
<dbReference type="Gene3D" id="3.40.50.1700">
    <property type="entry name" value="Glycoside hydrolase family 3 C-terminal domain"/>
    <property type="match status" value="1"/>
</dbReference>
<dbReference type="SUPFAM" id="SSF52279">
    <property type="entry name" value="Beta-D-glucan exohydrolase, C-terminal domain"/>
    <property type="match status" value="1"/>
</dbReference>
<dbReference type="PATRIC" id="fig|1292034.3.peg.2176"/>
<organism evidence="12 13">
    <name type="scientific">Caulobacter vibrioides OR37</name>
    <dbReference type="NCBI Taxonomy" id="1292034"/>
    <lineage>
        <taxon>Bacteria</taxon>
        <taxon>Pseudomonadati</taxon>
        <taxon>Pseudomonadota</taxon>
        <taxon>Alphaproteobacteria</taxon>
        <taxon>Caulobacterales</taxon>
        <taxon>Caulobacteraceae</taxon>
        <taxon>Caulobacter</taxon>
    </lineage>
</organism>
<reference evidence="12 13" key="1">
    <citation type="journal article" date="2013" name="Genome Announc.">
        <title>Draft Genome Sequence for Caulobacter sp. Strain OR37, a Bacterium Tolerant to Heavy Metals.</title>
        <authorList>
            <person name="Utturkar S.M."/>
            <person name="Bollmann A."/>
            <person name="Brzoska R.M."/>
            <person name="Klingeman D.M."/>
            <person name="Epstein S.E."/>
            <person name="Palumbo A.V."/>
            <person name="Brown S.D."/>
        </authorList>
    </citation>
    <scope>NUCLEOTIDE SEQUENCE [LARGE SCALE GENOMIC DNA]</scope>
    <source>
        <strain evidence="12 13">OR37</strain>
    </source>
</reference>
<proteinExistence type="inferred from homology"/>
<dbReference type="Gene3D" id="2.60.40.10">
    <property type="entry name" value="Immunoglobulins"/>
    <property type="match status" value="1"/>
</dbReference>
<evidence type="ECO:0000256" key="9">
    <source>
        <dbReference type="ARBA" id="ARBA00032594"/>
    </source>
</evidence>
<evidence type="ECO:0000313" key="13">
    <source>
        <dbReference type="Proteomes" id="UP000013063"/>
    </source>
</evidence>
<sequence length="770" mass="82285" precursor="true">MALNTTNGGPVGPSRRGFLSGAAAVAGLAVTGPAWAREPAGRASGRVEALLAQMTIEEKAGQLSCFADMIRPPIGDMNPLVNIRNAQTLTAEIKAGRIGVLMNGVGAQAALDTQKAAVEGSRLKIPLLFAADVIHGFRTVYPIPLAEAASFDPHLAERTARAAALEASASGLHWTFAPMVDVARDERWGRVAEGSGEDVFLGEILAAARVRGFQGKDLKADDSMLATPKHFAAYGAVTAGLEYNSVELSEATLREVHLPPFQAAFAAGAQTVMTAFNDINGVPSTANKRLITDMLRGEWGFKGVVISDYTADQELVAHGVAADDRDAARLAILAGVDISMQSGLYIRYLPELVASGAVPIEIVDAAVRRVLSLKEAIGLFDNPYRSLDPNAERTHTATPALRALSREAGARSIVLLKNDQNLLPLPKAGKRLALIGPFADDRDNVLGAWGGFFADRRLNVDLASGLRAQMADPNGLVVERGCEVETTIAGGFERAVAAAQSADIVLLAIGESQDMTGEAKSRTDIRIPPVQMRLAEAVAATGKPLVILLRHGRAIQLEGVVRDAPAILATWFLGSEMGNAVADVVFGAVNPSGRLPVSFPLDSGQEPFFYNGRTTGRPAPADPNAQEYKSRWRSIRNEALYPFGFGLGYASFALSDAKLSTQSLGWNDTLRVTVKVKNTGQVHGDHVVQLYIRDRVASRTRPVRELKGFQRVSLAPGAEREVRFDLARQNLMFVGDNNYWIAEPGMFEVYVANSSVDGLPLSFELLAPPT</sequence>